<comment type="caution">
    <text evidence="2">The sequence shown here is derived from an EMBL/GenBank/DDBJ whole genome shotgun (WGS) entry which is preliminary data.</text>
</comment>
<accession>A0A3A5H4D3</accession>
<keyword evidence="1" id="KW-0175">Coiled coil</keyword>
<evidence type="ECO:0008006" key="4">
    <source>
        <dbReference type="Google" id="ProtNLM"/>
    </source>
</evidence>
<reference evidence="3" key="1">
    <citation type="submission" date="2018-09" db="EMBL/GenBank/DDBJ databases">
        <authorList>
            <person name="Zhu H."/>
        </authorList>
    </citation>
    <scope>NUCLEOTIDE SEQUENCE [LARGE SCALE GENOMIC DNA]</scope>
    <source>
        <strain evidence="3">K1W22B-1</strain>
    </source>
</reference>
<dbReference type="AlphaFoldDB" id="A0A3A5H4D3"/>
<evidence type="ECO:0000313" key="2">
    <source>
        <dbReference type="EMBL" id="RJS45589.1"/>
    </source>
</evidence>
<gene>
    <name evidence="2" type="ORF">D4739_04715</name>
</gene>
<protein>
    <recommendedName>
        <fullName evidence="4">HEAT repeat domain-containing protein</fullName>
    </recommendedName>
</protein>
<keyword evidence="3" id="KW-1185">Reference proteome</keyword>
<name>A0A3A5H4D3_9ACTN</name>
<organism evidence="2 3">
    <name type="scientific">Nocardioides cavernaquae</name>
    <dbReference type="NCBI Taxonomy" id="2321396"/>
    <lineage>
        <taxon>Bacteria</taxon>
        <taxon>Bacillati</taxon>
        <taxon>Actinomycetota</taxon>
        <taxon>Actinomycetes</taxon>
        <taxon>Propionibacteriales</taxon>
        <taxon>Nocardioidaceae</taxon>
        <taxon>Nocardioides</taxon>
    </lineage>
</organism>
<feature type="coiled-coil region" evidence="1">
    <location>
        <begin position="107"/>
        <end position="134"/>
    </location>
</feature>
<dbReference type="OrthoDB" id="5173284at2"/>
<evidence type="ECO:0000256" key="1">
    <source>
        <dbReference type="SAM" id="Coils"/>
    </source>
</evidence>
<dbReference type="Proteomes" id="UP000276542">
    <property type="component" value="Unassembled WGS sequence"/>
</dbReference>
<dbReference type="InterPro" id="IPR016024">
    <property type="entry name" value="ARM-type_fold"/>
</dbReference>
<proteinExistence type="predicted"/>
<evidence type="ECO:0000313" key="3">
    <source>
        <dbReference type="Proteomes" id="UP000276542"/>
    </source>
</evidence>
<sequence>MTKLKWVAAILASSDIAPHPNFRSTEAPSMEAALALHFLGRSHESQQYVDSEDFAGSKAVDPDGAALLVAAMKATQTATIDEGVRALSDLARRATDPAVTTVAALVAAQAAAELDRLETSIAVLRATLDQTDKDQHFLRALLLQNIAHQLWDFGETGEAESALAAAELGSFDPRTVAEFEMSKSVGRTSADTIADIAALALDAAEAQASTVKGGFEGWLDRLKTERPRIARDMEIRAGQAVIKLQQRTLASHLAGHGRGMTWRSEAGDEPVVHALYVFEFAGHPRARYFREVTAETRMTLALHHDGPPWLYQESLRLFRQAGSKKSLEALSRRMDESGPLQALRNETQRVAKACTTANQLNECVLYLLRVGAETLGKDEARQAFERIAAVRNARPIERGGNWQSAGARRESVWRTLFALSGATGLSNDAIRLFLADVDDATAADFDLYYSKAVPRASQLDGEATSTIQEWLHSTKAQARPETAAALNERVQPTAVEQLGEGADLEEIRLYLNANLENNTTPSVTSLRVLEQVLKRELAEVVESANRGRHSFGGPIPTALAIAALRYGANLSDAVADVLLDPRVARASKADALDRLAGMGSDLPAGLSARLAGRATDLLEGPSVFRETVIDPFPEGLRAVGSLNLAPSSDLQILVGQLLGHSDGEARYEGAQTLRRWAMSGRTDQWLETLVVHASHSSDRDVRGIAANALCHLLVRRDGLSPAAETRIAQLLHEDGSLIPRQVLNGLKELGDHMSRNLTARVAAIAEQHLHRQVRLVAAQVLEHS</sequence>
<dbReference type="SUPFAM" id="SSF48371">
    <property type="entry name" value="ARM repeat"/>
    <property type="match status" value="1"/>
</dbReference>
<dbReference type="RefSeq" id="WP_120059489.1">
    <property type="nucleotide sequence ID" value="NZ_QYRP01000002.1"/>
</dbReference>
<dbReference type="EMBL" id="QYRP01000002">
    <property type="protein sequence ID" value="RJS45589.1"/>
    <property type="molecule type" value="Genomic_DNA"/>
</dbReference>